<dbReference type="Proteomes" id="UP000268162">
    <property type="component" value="Unassembled WGS sequence"/>
</dbReference>
<evidence type="ECO:0000256" key="1">
    <source>
        <dbReference type="SAM" id="MobiDB-lite"/>
    </source>
</evidence>
<evidence type="ECO:0000313" key="4">
    <source>
        <dbReference type="Proteomes" id="UP000268162"/>
    </source>
</evidence>
<keyword evidence="2" id="KW-0472">Membrane</keyword>
<dbReference type="AlphaFoldDB" id="A0A4P9ZNB4"/>
<dbReference type="EMBL" id="ML003120">
    <property type="protein sequence ID" value="RKP34655.1"/>
    <property type="molecule type" value="Genomic_DNA"/>
</dbReference>
<accession>A0A4P9ZNB4</accession>
<name>A0A4P9ZNB4_9FUNG</name>
<protein>
    <submittedName>
        <fullName evidence="3">Uncharacterized protein</fullName>
    </submittedName>
</protein>
<keyword evidence="4" id="KW-1185">Reference proteome</keyword>
<proteinExistence type="predicted"/>
<feature type="compositionally biased region" description="Acidic residues" evidence="1">
    <location>
        <begin position="294"/>
        <end position="304"/>
    </location>
</feature>
<feature type="transmembrane region" description="Helical" evidence="2">
    <location>
        <begin position="74"/>
        <end position="101"/>
    </location>
</feature>
<evidence type="ECO:0000256" key="2">
    <source>
        <dbReference type="SAM" id="Phobius"/>
    </source>
</evidence>
<feature type="region of interest" description="Disordered" evidence="1">
    <location>
        <begin position="282"/>
        <end position="304"/>
    </location>
</feature>
<feature type="transmembrane region" description="Helical" evidence="2">
    <location>
        <begin position="162"/>
        <end position="183"/>
    </location>
</feature>
<gene>
    <name evidence="3" type="ORF">BJ085DRAFT_34868</name>
</gene>
<evidence type="ECO:0000313" key="3">
    <source>
        <dbReference type="EMBL" id="RKP34655.1"/>
    </source>
</evidence>
<feature type="transmembrane region" description="Helical" evidence="2">
    <location>
        <begin position="31"/>
        <end position="49"/>
    </location>
</feature>
<organism evidence="3 4">
    <name type="scientific">Dimargaris cristalligena</name>
    <dbReference type="NCBI Taxonomy" id="215637"/>
    <lineage>
        <taxon>Eukaryota</taxon>
        <taxon>Fungi</taxon>
        <taxon>Fungi incertae sedis</taxon>
        <taxon>Zoopagomycota</taxon>
        <taxon>Kickxellomycotina</taxon>
        <taxon>Dimargaritomycetes</taxon>
        <taxon>Dimargaritales</taxon>
        <taxon>Dimargaritaceae</taxon>
        <taxon>Dimargaris</taxon>
    </lineage>
</organism>
<dbReference type="Gene3D" id="1.20.1070.10">
    <property type="entry name" value="Rhodopsin 7-helix transmembrane proteins"/>
    <property type="match status" value="1"/>
</dbReference>
<sequence>MWIVMLNVMIALDMHLTIYKHLPNRARIRSLYPYIATGSAFFFSFWYLILPNVRFLRDGAISVSFAGSLSGRFYTIWMLIWLYGATLYIMCVVIAIFVTLFRSRSRVSKFTLDNACRQRSTTLIKSARLVVAYPIVLIVVYFPNALNTLLVALDMVDFSTALNYIQTILFATQGILNLITLIFHPAVVAAYRQEVIPLPSFLMSFTKSRQSKKSKDLDVIQSGLPTFVAWQPPTKATDTVAVTAPLQTLDMDYGVTGYFDSVLEKQGSSECYDSQRTAGSFSQSMADLGPSNDDGYESDESTCL</sequence>
<keyword evidence="2" id="KW-1133">Transmembrane helix</keyword>
<reference evidence="4" key="1">
    <citation type="journal article" date="2018" name="Nat. Microbiol.">
        <title>Leveraging single-cell genomics to expand the fungal tree of life.</title>
        <authorList>
            <person name="Ahrendt S.R."/>
            <person name="Quandt C.A."/>
            <person name="Ciobanu D."/>
            <person name="Clum A."/>
            <person name="Salamov A."/>
            <person name="Andreopoulos B."/>
            <person name="Cheng J.F."/>
            <person name="Woyke T."/>
            <person name="Pelin A."/>
            <person name="Henrissat B."/>
            <person name="Reynolds N.K."/>
            <person name="Benny G.L."/>
            <person name="Smith M.E."/>
            <person name="James T.Y."/>
            <person name="Grigoriev I.V."/>
        </authorList>
    </citation>
    <scope>NUCLEOTIDE SEQUENCE [LARGE SCALE GENOMIC DNA]</scope>
    <source>
        <strain evidence="4">RSA 468</strain>
    </source>
</reference>
<keyword evidence="2" id="KW-0812">Transmembrane</keyword>
<feature type="transmembrane region" description="Helical" evidence="2">
    <location>
        <begin position="122"/>
        <end position="142"/>
    </location>
</feature>